<dbReference type="SUPFAM" id="SSF53335">
    <property type="entry name" value="S-adenosyl-L-methionine-dependent methyltransferases"/>
    <property type="match status" value="1"/>
</dbReference>
<evidence type="ECO:0000313" key="4">
    <source>
        <dbReference type="EMBL" id="EGV00035.1"/>
    </source>
</evidence>
<accession>F9UK30</accession>
<gene>
    <name evidence="4" type="ORF">MCSF7_01206</name>
</gene>
<dbReference type="eggNOG" id="COG0270">
    <property type="taxonomic scope" value="Bacteria"/>
</dbReference>
<evidence type="ECO:0000256" key="2">
    <source>
        <dbReference type="ARBA" id="ARBA00022679"/>
    </source>
</evidence>
<keyword evidence="5" id="KW-1185">Reference proteome</keyword>
<dbReference type="GO" id="GO:0008168">
    <property type="term" value="F:methyltransferase activity"/>
    <property type="evidence" value="ECO:0007669"/>
    <property type="project" value="UniProtKB-KW"/>
</dbReference>
<keyword evidence="1 4" id="KW-0489">Methyltransferase</keyword>
<evidence type="ECO:0000256" key="1">
    <source>
        <dbReference type="ARBA" id="ARBA00022603"/>
    </source>
</evidence>
<dbReference type="Gene3D" id="3.90.120.10">
    <property type="entry name" value="DNA Methylase, subunit A, domain 2"/>
    <property type="match status" value="1"/>
</dbReference>
<name>F9UK30_9BACT</name>
<dbReference type="EMBL" id="AFXA01000011">
    <property type="protein sequence ID" value="EGV00035.1"/>
    <property type="molecule type" value="Genomic_DNA"/>
</dbReference>
<evidence type="ECO:0000313" key="5">
    <source>
        <dbReference type="Proteomes" id="UP000004978"/>
    </source>
</evidence>
<dbReference type="Pfam" id="PF00145">
    <property type="entry name" value="DNA_methylase"/>
    <property type="match status" value="1"/>
</dbReference>
<keyword evidence="3" id="KW-0680">Restriction system</keyword>
<proteinExistence type="predicted"/>
<dbReference type="InterPro" id="IPR001525">
    <property type="entry name" value="C5_MeTfrase"/>
</dbReference>
<keyword evidence="2 4" id="KW-0808">Transferase</keyword>
<comment type="caution">
    <text evidence="4">The sequence shown here is derived from an EMBL/GenBank/DDBJ whole genome shotgun (WGS) entry which is preliminary data.</text>
</comment>
<dbReference type="REBASE" id="63980">
    <property type="entry name" value="M.McoSF7ORF1201P"/>
</dbReference>
<dbReference type="GO" id="GO:0032259">
    <property type="term" value="P:methylation"/>
    <property type="evidence" value="ECO:0007669"/>
    <property type="project" value="UniProtKB-KW"/>
</dbReference>
<reference evidence="4 5" key="1">
    <citation type="journal article" date="2013" name="Genome Announc.">
        <title>Genome Sequence of Mycoplasma columbinum Strain SF7.</title>
        <authorList>
            <person name="Guo Z."/>
            <person name="Xu X."/>
            <person name="Zheng Q."/>
            <person name="Li T."/>
            <person name="Kuang S."/>
            <person name="Zhang Z."/>
            <person name="Chen Y."/>
            <person name="Lu X."/>
            <person name="Zhou R."/>
            <person name="Bi D."/>
            <person name="Jin H."/>
        </authorList>
    </citation>
    <scope>NUCLEOTIDE SEQUENCE [LARGE SCALE GENOMIC DNA]</scope>
    <source>
        <strain evidence="4 5">SF7</strain>
    </source>
</reference>
<evidence type="ECO:0000256" key="3">
    <source>
        <dbReference type="ARBA" id="ARBA00022747"/>
    </source>
</evidence>
<dbReference type="InterPro" id="IPR029063">
    <property type="entry name" value="SAM-dependent_MTases_sf"/>
</dbReference>
<dbReference type="Proteomes" id="UP000004978">
    <property type="component" value="Unassembled WGS sequence"/>
</dbReference>
<sequence>MVSILGDKTFEFPQQNKTDKKLTEIINLNYEHKDLNYLLKKYSFKPFYETKNGIKKSKLENYSSFNSEAYIYKIDGYGPTLTASGANSRLKFFHNNNLFAMNAIESYLYMGFDLNDAKIVKESKLITESKMIFTAGNSISVEVLEAIFEKLIREYI</sequence>
<organism evidence="4 5">
    <name type="scientific">Mycoplasmopsis columbina SF7</name>
    <dbReference type="NCBI Taxonomy" id="1037410"/>
    <lineage>
        <taxon>Bacteria</taxon>
        <taxon>Bacillati</taxon>
        <taxon>Mycoplasmatota</taxon>
        <taxon>Mycoplasmoidales</taxon>
        <taxon>Metamycoplasmataceae</taxon>
        <taxon>Mycoplasmopsis</taxon>
    </lineage>
</organism>
<dbReference type="GO" id="GO:0009307">
    <property type="term" value="P:DNA restriction-modification system"/>
    <property type="evidence" value="ECO:0007669"/>
    <property type="project" value="UniProtKB-KW"/>
</dbReference>
<protein>
    <submittedName>
        <fullName evidence="4">CpG cytosine-specific DNA modification methyltransferase</fullName>
    </submittedName>
</protein>
<dbReference type="STRING" id="1037410.MCSF7_01206"/>
<dbReference type="AlphaFoldDB" id="F9UK30"/>